<dbReference type="AlphaFoldDB" id="A0AAV0QHN4"/>
<feature type="non-terminal residue" evidence="2">
    <location>
        <position position="248"/>
    </location>
</feature>
<gene>
    <name evidence="2" type="ORF">LITE_LOCUS43184</name>
</gene>
<evidence type="ECO:0000313" key="3">
    <source>
        <dbReference type="Proteomes" id="UP001154282"/>
    </source>
</evidence>
<evidence type="ECO:0000313" key="2">
    <source>
        <dbReference type="EMBL" id="CAI0544430.1"/>
    </source>
</evidence>
<proteinExistence type="predicted"/>
<feature type="region of interest" description="Disordered" evidence="1">
    <location>
        <begin position="1"/>
        <end position="24"/>
    </location>
</feature>
<dbReference type="EMBL" id="CAMGYJ010000009">
    <property type="protein sequence ID" value="CAI0544430.1"/>
    <property type="molecule type" value="Genomic_DNA"/>
</dbReference>
<accession>A0AAV0QHN4</accession>
<organism evidence="2 3">
    <name type="scientific">Linum tenue</name>
    <dbReference type="NCBI Taxonomy" id="586396"/>
    <lineage>
        <taxon>Eukaryota</taxon>
        <taxon>Viridiplantae</taxon>
        <taxon>Streptophyta</taxon>
        <taxon>Embryophyta</taxon>
        <taxon>Tracheophyta</taxon>
        <taxon>Spermatophyta</taxon>
        <taxon>Magnoliopsida</taxon>
        <taxon>eudicotyledons</taxon>
        <taxon>Gunneridae</taxon>
        <taxon>Pentapetalae</taxon>
        <taxon>rosids</taxon>
        <taxon>fabids</taxon>
        <taxon>Malpighiales</taxon>
        <taxon>Linaceae</taxon>
        <taxon>Linum</taxon>
    </lineage>
</organism>
<keyword evidence="3" id="KW-1185">Reference proteome</keyword>
<sequence>MASAAANATEDQNQPNWPELKYGNGDCKRCRELDKLKLKPKPDDHDYIYQSDDFEGDEELMLRVIHYRRTCEVTGNFNVDCPPSPEYAYITNREHYYLSEGDLDKKVQRAVKFVIDTYNEQKVYEDLLPPDSSYEERTREPKWPELKYGKGNCKRCRELDKLKLKPKPDDHDYIYQSDDFQGDEELMLRVIHYRRTCEVTGNFNVDCPPAPEYAYMLPREHYYASERDFDKKVERAVKFVVDTYNQHK</sequence>
<dbReference type="Proteomes" id="UP001154282">
    <property type="component" value="Unassembled WGS sequence"/>
</dbReference>
<comment type="caution">
    <text evidence="2">The sequence shown here is derived from an EMBL/GenBank/DDBJ whole genome shotgun (WGS) entry which is preliminary data.</text>
</comment>
<protein>
    <submittedName>
        <fullName evidence="2">Uncharacterized protein</fullName>
    </submittedName>
</protein>
<evidence type="ECO:0000256" key="1">
    <source>
        <dbReference type="SAM" id="MobiDB-lite"/>
    </source>
</evidence>
<name>A0AAV0QHN4_9ROSI</name>
<reference evidence="2" key="1">
    <citation type="submission" date="2022-08" db="EMBL/GenBank/DDBJ databases">
        <authorList>
            <person name="Gutierrez-Valencia J."/>
        </authorList>
    </citation>
    <scope>NUCLEOTIDE SEQUENCE</scope>
</reference>